<proteinExistence type="predicted"/>
<dbReference type="CDD" id="cd06222">
    <property type="entry name" value="RNase_H_like"/>
    <property type="match status" value="1"/>
</dbReference>
<dbReference type="InterPro" id="IPR044730">
    <property type="entry name" value="RNase_H-like_dom_plant"/>
</dbReference>
<dbReference type="InterPro" id="IPR012337">
    <property type="entry name" value="RNaseH-like_sf"/>
</dbReference>
<accession>A0AAD9ZTD9</accession>
<protein>
    <recommendedName>
        <fullName evidence="1">Reverse transcriptase zinc-binding domain-containing protein</fullName>
    </recommendedName>
</protein>
<evidence type="ECO:0000259" key="1">
    <source>
        <dbReference type="Pfam" id="PF13966"/>
    </source>
</evidence>
<name>A0AAD9ZTD9_9ROSI</name>
<dbReference type="Gene3D" id="3.30.420.10">
    <property type="entry name" value="Ribonuclease H-like superfamily/Ribonuclease H"/>
    <property type="match status" value="1"/>
</dbReference>
<gene>
    <name evidence="2" type="ORF">Dsin_029854</name>
</gene>
<reference evidence="2" key="1">
    <citation type="journal article" date="2023" name="Plant J.">
        <title>Genome sequences and population genomics provide insights into the demographic history, inbreeding, and mutation load of two 'living fossil' tree species of Dipteronia.</title>
        <authorList>
            <person name="Feng Y."/>
            <person name="Comes H.P."/>
            <person name="Chen J."/>
            <person name="Zhu S."/>
            <person name="Lu R."/>
            <person name="Zhang X."/>
            <person name="Li P."/>
            <person name="Qiu J."/>
            <person name="Olsen K.M."/>
            <person name="Qiu Y."/>
        </authorList>
    </citation>
    <scope>NUCLEOTIDE SEQUENCE</scope>
    <source>
        <strain evidence="2">NBL</strain>
    </source>
</reference>
<evidence type="ECO:0000313" key="3">
    <source>
        <dbReference type="Proteomes" id="UP001281410"/>
    </source>
</evidence>
<dbReference type="InterPro" id="IPR036397">
    <property type="entry name" value="RNaseH_sf"/>
</dbReference>
<dbReference type="EMBL" id="JANJYJ010000009">
    <property type="protein sequence ID" value="KAK3190293.1"/>
    <property type="molecule type" value="Genomic_DNA"/>
</dbReference>
<feature type="domain" description="Reverse transcriptase zinc-binding" evidence="1">
    <location>
        <begin position="6"/>
        <end position="33"/>
    </location>
</feature>
<dbReference type="InterPro" id="IPR026960">
    <property type="entry name" value="RVT-Znf"/>
</dbReference>
<sequence length="218" mass="24344">MDHMSDMDCSLCSSEAETINHLFLHCSWTTKLWYVCMDWWGVKWCSNKMIKDWFDGWMGLCPVPSLDMAADLVKFRIVWWFKFFGKNVSDLVSSLLLNVKDLCVEWSRVKKSVIKDWVHPLVDTFKFNVDGSARGSPGLVGIGGVLRDSYGKVLCMFSFCVGIMDSNNAELLAIKKAVGISCSEPSFRGRVISIVSDSMVAVSNKESPTSAPTITSGQ</sequence>
<dbReference type="PANTHER" id="PTHR33033:SF90">
    <property type="entry name" value="RNASE H TYPE-1 DOMAIN-CONTAINING PROTEIN"/>
    <property type="match status" value="1"/>
</dbReference>
<dbReference type="SUPFAM" id="SSF53098">
    <property type="entry name" value="Ribonuclease H-like"/>
    <property type="match status" value="1"/>
</dbReference>
<organism evidence="2 3">
    <name type="scientific">Dipteronia sinensis</name>
    <dbReference type="NCBI Taxonomy" id="43782"/>
    <lineage>
        <taxon>Eukaryota</taxon>
        <taxon>Viridiplantae</taxon>
        <taxon>Streptophyta</taxon>
        <taxon>Embryophyta</taxon>
        <taxon>Tracheophyta</taxon>
        <taxon>Spermatophyta</taxon>
        <taxon>Magnoliopsida</taxon>
        <taxon>eudicotyledons</taxon>
        <taxon>Gunneridae</taxon>
        <taxon>Pentapetalae</taxon>
        <taxon>rosids</taxon>
        <taxon>malvids</taxon>
        <taxon>Sapindales</taxon>
        <taxon>Sapindaceae</taxon>
        <taxon>Hippocastanoideae</taxon>
        <taxon>Acereae</taxon>
        <taxon>Dipteronia</taxon>
    </lineage>
</organism>
<dbReference type="Proteomes" id="UP001281410">
    <property type="component" value="Unassembled WGS sequence"/>
</dbReference>
<comment type="caution">
    <text evidence="2">The sequence shown here is derived from an EMBL/GenBank/DDBJ whole genome shotgun (WGS) entry which is preliminary data.</text>
</comment>
<dbReference type="PANTHER" id="PTHR33033">
    <property type="entry name" value="POLYNUCLEOTIDYL TRANSFERASE, RIBONUCLEASE H-LIKE SUPERFAMILY PROTEIN-RELATED"/>
    <property type="match status" value="1"/>
</dbReference>
<keyword evidence="3" id="KW-1185">Reference proteome</keyword>
<dbReference type="AlphaFoldDB" id="A0AAD9ZTD9"/>
<evidence type="ECO:0000313" key="2">
    <source>
        <dbReference type="EMBL" id="KAK3190293.1"/>
    </source>
</evidence>
<dbReference type="GO" id="GO:0003676">
    <property type="term" value="F:nucleic acid binding"/>
    <property type="evidence" value="ECO:0007669"/>
    <property type="project" value="InterPro"/>
</dbReference>
<dbReference type="Pfam" id="PF13966">
    <property type="entry name" value="zf-RVT"/>
    <property type="match status" value="1"/>
</dbReference>